<dbReference type="Proteomes" id="UP000254219">
    <property type="component" value="Unassembled WGS sequence"/>
</dbReference>
<evidence type="ECO:0000313" key="5">
    <source>
        <dbReference type="Proteomes" id="UP000254219"/>
    </source>
</evidence>
<evidence type="ECO:0000313" key="7">
    <source>
        <dbReference type="Proteomes" id="UP000255153"/>
    </source>
</evidence>
<sequence>MRKTQENKRVNHRKDVLRDQFYQGVNPAIAVPLREILNRYKTSEKSK</sequence>
<dbReference type="EMBL" id="UGEE01000003">
    <property type="protein sequence ID" value="STL02203.1"/>
    <property type="molecule type" value="Genomic_DNA"/>
</dbReference>
<evidence type="ECO:0000313" key="1">
    <source>
        <dbReference type="EMBL" id="STD35239.1"/>
    </source>
</evidence>
<proteinExistence type="predicted"/>
<reference evidence="5 6" key="1">
    <citation type="submission" date="2018-06" db="EMBL/GenBank/DDBJ databases">
        <authorList>
            <consortium name="Pathogen Informatics"/>
            <person name="Doyle S."/>
        </authorList>
    </citation>
    <scope>NUCLEOTIDE SEQUENCE [LARGE SCALE GENOMIC DNA]</scope>
    <source>
        <strain evidence="1 5">NCTC11181</strain>
        <strain evidence="2 6">NCTC11341</strain>
        <strain evidence="3 7">NCTC8603</strain>
    </source>
</reference>
<dbReference type="EMBL" id="UGEE01000003">
    <property type="protein sequence ID" value="STK59705.1"/>
    <property type="molecule type" value="Genomic_DNA"/>
</dbReference>
<organism evidence="3 7">
    <name type="scientific">Escherichia coli</name>
    <dbReference type="NCBI Taxonomy" id="562"/>
    <lineage>
        <taxon>Bacteria</taxon>
        <taxon>Pseudomonadati</taxon>
        <taxon>Pseudomonadota</taxon>
        <taxon>Gammaproteobacteria</taxon>
        <taxon>Enterobacterales</taxon>
        <taxon>Enterobacteriaceae</taxon>
        <taxon>Escherichia</taxon>
    </lineage>
</organism>
<evidence type="ECO:0000313" key="4">
    <source>
        <dbReference type="EMBL" id="STL02203.1"/>
    </source>
</evidence>
<evidence type="ECO:0000313" key="6">
    <source>
        <dbReference type="Proteomes" id="UP000254428"/>
    </source>
</evidence>
<dbReference type="Proteomes" id="UP000255153">
    <property type="component" value="Unassembled WGS sequence"/>
</dbReference>
<dbReference type="AlphaFoldDB" id="A0A2X8ALL0"/>
<name>A0A2X8ALL0_ECOLX</name>
<dbReference type="EMBL" id="UFYN01000002">
    <property type="protein sequence ID" value="STD35239.1"/>
    <property type="molecule type" value="Genomic_DNA"/>
</dbReference>
<gene>
    <name evidence="1" type="ORF">NCTC11181_00703</name>
    <name evidence="2" type="ORF">NCTC11341_03544</name>
    <name evidence="3" type="ORF">NCTC8603_00302</name>
    <name evidence="4" type="ORF">NCTC8603_05412</name>
</gene>
<dbReference type="EMBL" id="UGBT01000002">
    <property type="protein sequence ID" value="STH71896.1"/>
    <property type="molecule type" value="Genomic_DNA"/>
</dbReference>
<dbReference type="Proteomes" id="UP000254428">
    <property type="component" value="Unassembled WGS sequence"/>
</dbReference>
<evidence type="ECO:0000313" key="2">
    <source>
        <dbReference type="EMBL" id="STH71896.1"/>
    </source>
</evidence>
<protein>
    <submittedName>
        <fullName evidence="3">Uncharacterized protein</fullName>
    </submittedName>
</protein>
<evidence type="ECO:0000313" key="3">
    <source>
        <dbReference type="EMBL" id="STK59705.1"/>
    </source>
</evidence>
<accession>A0A2X8ALL0</accession>